<dbReference type="Proteomes" id="UP001499854">
    <property type="component" value="Unassembled WGS sequence"/>
</dbReference>
<name>A0ABN2S4U6_9ACTN</name>
<gene>
    <name evidence="3" type="ORF">GCM10009838_46700</name>
</gene>
<keyword evidence="4" id="KW-1185">Reference proteome</keyword>
<dbReference type="Pfam" id="PF01381">
    <property type="entry name" value="HTH_3"/>
    <property type="match status" value="1"/>
</dbReference>
<feature type="compositionally biased region" description="Gly residues" evidence="1">
    <location>
        <begin position="77"/>
        <end position="87"/>
    </location>
</feature>
<dbReference type="InterPro" id="IPR011990">
    <property type="entry name" value="TPR-like_helical_dom_sf"/>
</dbReference>
<evidence type="ECO:0000256" key="1">
    <source>
        <dbReference type="SAM" id="MobiDB-lite"/>
    </source>
</evidence>
<evidence type="ECO:0000259" key="2">
    <source>
        <dbReference type="PROSITE" id="PS50943"/>
    </source>
</evidence>
<dbReference type="Gene3D" id="1.10.260.40">
    <property type="entry name" value="lambda repressor-like DNA-binding domains"/>
    <property type="match status" value="1"/>
</dbReference>
<feature type="domain" description="HTH cro/C1-type" evidence="2">
    <location>
        <begin position="14"/>
        <end position="68"/>
    </location>
</feature>
<dbReference type="SUPFAM" id="SSF48452">
    <property type="entry name" value="TPR-like"/>
    <property type="match status" value="1"/>
</dbReference>
<dbReference type="CDD" id="cd00093">
    <property type="entry name" value="HTH_XRE"/>
    <property type="match status" value="1"/>
</dbReference>
<evidence type="ECO:0000313" key="4">
    <source>
        <dbReference type="Proteomes" id="UP001499854"/>
    </source>
</evidence>
<dbReference type="SUPFAM" id="SSF47413">
    <property type="entry name" value="lambda repressor-like DNA-binding domains"/>
    <property type="match status" value="1"/>
</dbReference>
<dbReference type="SMART" id="SM00530">
    <property type="entry name" value="HTH_XRE"/>
    <property type="match status" value="1"/>
</dbReference>
<reference evidence="3 4" key="1">
    <citation type="journal article" date="2019" name="Int. J. Syst. Evol. Microbiol.">
        <title>The Global Catalogue of Microorganisms (GCM) 10K type strain sequencing project: providing services to taxonomists for standard genome sequencing and annotation.</title>
        <authorList>
            <consortium name="The Broad Institute Genomics Platform"/>
            <consortium name="The Broad Institute Genome Sequencing Center for Infectious Disease"/>
            <person name="Wu L."/>
            <person name="Ma J."/>
        </authorList>
    </citation>
    <scope>NUCLEOTIDE SEQUENCE [LARGE SCALE GENOMIC DNA]</scope>
    <source>
        <strain evidence="3 4">JCM 16013</strain>
    </source>
</reference>
<sequence>MAKSRQTGPRRVGLARAREAAGLTQEAFAALAGVEVSTVVRWESGTTTPLPGKRPRIARALGIGLHDVERLLSPGGSRPGGTAGAAGPGEPDDARLAAITGVREEIAGLVGEYEARPTTGLVVRAAGLLARVEALRSAEAADRAGRGRQAAGGAGLVEGSLRIGGGAVSQMTDQTGRPVSGKLVPTDRAQVFRGVADGSGSSLSAAHAFRGVAEGPAVSPTSPSAVADRSGFASAAPVTAVAPSVPATPWRWRRDLDITEAETALLVGRLLWDAAGRRDPSAAEELFDRAARRAAQAGDSVLQASAILRSAFLGLYGGDPRAGIRRCVQASVVAAPVSHALFALARLHAAEGYAMLGHVGEVDRALAAARAAMALIDADDPAPDACPPRTYRRLSGAAHLALGRYAEARAALTAAAAGHEPGKVLAVVLGHLALACLGEGDADAALPHLRTAIELAEATRSPGALAVAFRAARELVGVSGGAQPGALETVDRLLALSATG</sequence>
<dbReference type="InterPro" id="IPR001387">
    <property type="entry name" value="Cro/C1-type_HTH"/>
</dbReference>
<dbReference type="Gene3D" id="1.25.40.10">
    <property type="entry name" value="Tetratricopeptide repeat domain"/>
    <property type="match status" value="1"/>
</dbReference>
<dbReference type="RefSeq" id="WP_344659222.1">
    <property type="nucleotide sequence ID" value="NZ_BAAAQM010000027.1"/>
</dbReference>
<comment type="caution">
    <text evidence="3">The sequence shown here is derived from an EMBL/GenBank/DDBJ whole genome shotgun (WGS) entry which is preliminary data.</text>
</comment>
<evidence type="ECO:0000313" key="3">
    <source>
        <dbReference type="EMBL" id="GAA1980238.1"/>
    </source>
</evidence>
<proteinExistence type="predicted"/>
<accession>A0ABN2S4U6</accession>
<dbReference type="EMBL" id="BAAAQM010000027">
    <property type="protein sequence ID" value="GAA1980238.1"/>
    <property type="molecule type" value="Genomic_DNA"/>
</dbReference>
<organism evidence="3 4">
    <name type="scientific">Catenulispora subtropica</name>
    <dbReference type="NCBI Taxonomy" id="450798"/>
    <lineage>
        <taxon>Bacteria</taxon>
        <taxon>Bacillati</taxon>
        <taxon>Actinomycetota</taxon>
        <taxon>Actinomycetes</taxon>
        <taxon>Catenulisporales</taxon>
        <taxon>Catenulisporaceae</taxon>
        <taxon>Catenulispora</taxon>
    </lineage>
</organism>
<dbReference type="InterPro" id="IPR010982">
    <property type="entry name" value="Lambda_DNA-bd_dom_sf"/>
</dbReference>
<dbReference type="PROSITE" id="PS50943">
    <property type="entry name" value="HTH_CROC1"/>
    <property type="match status" value="1"/>
</dbReference>
<feature type="region of interest" description="Disordered" evidence="1">
    <location>
        <begin position="70"/>
        <end position="93"/>
    </location>
</feature>
<protein>
    <recommendedName>
        <fullName evidence="2">HTH cro/C1-type domain-containing protein</fullName>
    </recommendedName>
</protein>